<dbReference type="Proteomes" id="UP000499080">
    <property type="component" value="Unassembled WGS sequence"/>
</dbReference>
<name>A0A4Y2SP02_ARAVE</name>
<evidence type="ECO:0000313" key="1">
    <source>
        <dbReference type="EMBL" id="GBN88805.1"/>
    </source>
</evidence>
<protein>
    <submittedName>
        <fullName evidence="1">Uncharacterized protein</fullName>
    </submittedName>
</protein>
<proteinExistence type="predicted"/>
<comment type="caution">
    <text evidence="1">The sequence shown here is derived from an EMBL/GenBank/DDBJ whole genome shotgun (WGS) entry which is preliminary data.</text>
</comment>
<evidence type="ECO:0000313" key="2">
    <source>
        <dbReference type="Proteomes" id="UP000499080"/>
    </source>
</evidence>
<dbReference type="AlphaFoldDB" id="A0A4Y2SP02"/>
<keyword evidence="2" id="KW-1185">Reference proteome</keyword>
<accession>A0A4Y2SP02</accession>
<sequence length="107" mass="11668">MLSESLRRNILHFQVIDETDLYPPFNRNVPKNYESSEDSFAKLRRAVATGEKVLAMGLQSSKLDTRSEDPLCMWALNSGSSKVKCSSTGVTWNSEVAAAGSGAVLVT</sequence>
<dbReference type="EMBL" id="BGPR01022472">
    <property type="protein sequence ID" value="GBN88805.1"/>
    <property type="molecule type" value="Genomic_DNA"/>
</dbReference>
<gene>
    <name evidence="1" type="ORF">AVEN_175218_1</name>
</gene>
<reference evidence="1 2" key="1">
    <citation type="journal article" date="2019" name="Sci. Rep.">
        <title>Orb-weaving spider Araneus ventricosus genome elucidates the spidroin gene catalogue.</title>
        <authorList>
            <person name="Kono N."/>
            <person name="Nakamura H."/>
            <person name="Ohtoshi R."/>
            <person name="Moran D.A.P."/>
            <person name="Shinohara A."/>
            <person name="Yoshida Y."/>
            <person name="Fujiwara M."/>
            <person name="Mori M."/>
            <person name="Tomita M."/>
            <person name="Arakawa K."/>
        </authorList>
    </citation>
    <scope>NUCLEOTIDE SEQUENCE [LARGE SCALE GENOMIC DNA]</scope>
</reference>
<organism evidence="1 2">
    <name type="scientific">Araneus ventricosus</name>
    <name type="common">Orbweaver spider</name>
    <name type="synonym">Epeira ventricosa</name>
    <dbReference type="NCBI Taxonomy" id="182803"/>
    <lineage>
        <taxon>Eukaryota</taxon>
        <taxon>Metazoa</taxon>
        <taxon>Ecdysozoa</taxon>
        <taxon>Arthropoda</taxon>
        <taxon>Chelicerata</taxon>
        <taxon>Arachnida</taxon>
        <taxon>Araneae</taxon>
        <taxon>Araneomorphae</taxon>
        <taxon>Entelegynae</taxon>
        <taxon>Araneoidea</taxon>
        <taxon>Araneidae</taxon>
        <taxon>Araneus</taxon>
    </lineage>
</organism>